<protein>
    <submittedName>
        <fullName evidence="1">Uncharacterized protein</fullName>
    </submittedName>
</protein>
<reference evidence="1" key="1">
    <citation type="journal article" date="2013" name="J. Plant Res.">
        <title>Effect of fungi and light on seed germination of three Opuntia species from semiarid lands of central Mexico.</title>
        <authorList>
            <person name="Delgado-Sanchez P."/>
            <person name="Jimenez-Bremont J.F."/>
            <person name="Guerrero-Gonzalez Mde L."/>
            <person name="Flores J."/>
        </authorList>
    </citation>
    <scope>NUCLEOTIDE SEQUENCE</scope>
    <source>
        <tissue evidence="1">Cladode</tissue>
    </source>
</reference>
<proteinExistence type="predicted"/>
<reference evidence="1" key="2">
    <citation type="submission" date="2020-07" db="EMBL/GenBank/DDBJ databases">
        <authorList>
            <person name="Vera ALvarez R."/>
            <person name="Arias-Moreno D.M."/>
            <person name="Jimenez-Jacinto V."/>
            <person name="Jimenez-Bremont J.F."/>
            <person name="Swaminathan K."/>
            <person name="Moose S.P."/>
            <person name="Guerrero-Gonzalez M.L."/>
            <person name="Marino-Ramirez L."/>
            <person name="Landsman D."/>
            <person name="Rodriguez-Kessler M."/>
            <person name="Delgado-Sanchez P."/>
        </authorList>
    </citation>
    <scope>NUCLEOTIDE SEQUENCE</scope>
    <source>
        <tissue evidence="1">Cladode</tissue>
    </source>
</reference>
<accession>A0A7C9DC62</accession>
<dbReference type="AlphaFoldDB" id="A0A7C9DC62"/>
<organism evidence="1">
    <name type="scientific">Opuntia streptacantha</name>
    <name type="common">Prickly pear cactus</name>
    <name type="synonym">Opuntia cardona</name>
    <dbReference type="NCBI Taxonomy" id="393608"/>
    <lineage>
        <taxon>Eukaryota</taxon>
        <taxon>Viridiplantae</taxon>
        <taxon>Streptophyta</taxon>
        <taxon>Embryophyta</taxon>
        <taxon>Tracheophyta</taxon>
        <taxon>Spermatophyta</taxon>
        <taxon>Magnoliopsida</taxon>
        <taxon>eudicotyledons</taxon>
        <taxon>Gunneridae</taxon>
        <taxon>Pentapetalae</taxon>
        <taxon>Caryophyllales</taxon>
        <taxon>Cactineae</taxon>
        <taxon>Cactaceae</taxon>
        <taxon>Opuntioideae</taxon>
        <taxon>Opuntia</taxon>
    </lineage>
</organism>
<name>A0A7C9DC62_OPUST</name>
<sequence>MGKDHMPGLSRSIITSNLSVEEASTNVRVSRLELVHYNSLLHFLRFLLCLCCRCLHICGHFGPNAAHFPSNTHIPVVQRNLVEAKFVGEDDRGGSGGNGGGLGGRERHRSCDCSSHGCVCMSNVIGEGETNEK</sequence>
<dbReference type="EMBL" id="GISG01113179">
    <property type="protein sequence ID" value="MBA4639321.1"/>
    <property type="molecule type" value="Transcribed_RNA"/>
</dbReference>
<evidence type="ECO:0000313" key="1">
    <source>
        <dbReference type="EMBL" id="MBA4639321.1"/>
    </source>
</evidence>